<evidence type="ECO:0000313" key="2">
    <source>
        <dbReference type="EMBL" id="KKL04379.1"/>
    </source>
</evidence>
<feature type="non-terminal residue" evidence="2">
    <location>
        <position position="122"/>
    </location>
</feature>
<gene>
    <name evidence="2" type="ORF">LCGC14_2616630</name>
</gene>
<name>A0A0F9A481_9ZZZZ</name>
<feature type="domain" description="dATP/dGTP diphosphohydrolase N-terminal" evidence="1">
    <location>
        <begin position="29"/>
        <end position="111"/>
    </location>
</feature>
<reference evidence="2" key="1">
    <citation type="journal article" date="2015" name="Nature">
        <title>Complex archaea that bridge the gap between prokaryotes and eukaryotes.</title>
        <authorList>
            <person name="Spang A."/>
            <person name="Saw J.H."/>
            <person name="Jorgensen S.L."/>
            <person name="Zaremba-Niedzwiedzka K."/>
            <person name="Martijn J."/>
            <person name="Lind A.E."/>
            <person name="van Eijk R."/>
            <person name="Schleper C."/>
            <person name="Guy L."/>
            <person name="Ettema T.J."/>
        </authorList>
    </citation>
    <scope>NUCLEOTIDE SEQUENCE</scope>
</reference>
<protein>
    <recommendedName>
        <fullName evidence="1">dATP/dGTP diphosphohydrolase N-terminal domain-containing protein</fullName>
    </recommendedName>
</protein>
<dbReference type="AlphaFoldDB" id="A0A0F9A481"/>
<organism evidence="2">
    <name type="scientific">marine sediment metagenome</name>
    <dbReference type="NCBI Taxonomy" id="412755"/>
    <lineage>
        <taxon>unclassified sequences</taxon>
        <taxon>metagenomes</taxon>
        <taxon>ecological metagenomes</taxon>
    </lineage>
</organism>
<dbReference type="Pfam" id="PF18909">
    <property type="entry name" value="dGTP_diPhyd_N"/>
    <property type="match status" value="1"/>
</dbReference>
<accession>A0A0F9A481</accession>
<dbReference type="EMBL" id="LAZR01044547">
    <property type="protein sequence ID" value="KKL04379.1"/>
    <property type="molecule type" value="Genomic_DNA"/>
</dbReference>
<dbReference type="InterPro" id="IPR044038">
    <property type="entry name" value="dATP/dGTP_diPOhydrolase_N"/>
</dbReference>
<evidence type="ECO:0000259" key="1">
    <source>
        <dbReference type="Pfam" id="PF18909"/>
    </source>
</evidence>
<comment type="caution">
    <text evidence="2">The sequence shown here is derived from an EMBL/GenBank/DDBJ whole genome shotgun (WGS) entry which is preliminary data.</text>
</comment>
<proteinExistence type="predicted"/>
<sequence>MSKPDLKCKSNKFVVKDSGERQDFETGARRDVQGGKPRFDLIPLGPLRRLADLYSAGAEKYGPNNWRKGIPLQRTLASLERHLADWIEGKTDEDHGAAVLWNMMALMWTADEIAASGVPTEL</sequence>